<dbReference type="EMBL" id="JAWMQI010000068">
    <property type="protein sequence ID" value="MDV7249929.1"/>
    <property type="molecule type" value="Genomic_DNA"/>
</dbReference>
<protein>
    <recommendedName>
        <fullName evidence="6">Small integral membrane protein</fullName>
    </recommendedName>
</protein>
<dbReference type="EMBL" id="LR828257">
    <property type="protein sequence ID" value="CAD0339342.1"/>
    <property type="molecule type" value="Genomic_DNA"/>
</dbReference>
<proteinExistence type="predicted"/>
<reference evidence="2 4" key="1">
    <citation type="submission" date="2020-07" db="EMBL/GenBank/DDBJ databases">
        <authorList>
            <person name="Pothier F. J."/>
        </authorList>
    </citation>
    <scope>NUCLEOTIDE SEQUENCE [LARGE SCALE GENOMIC DNA]</scope>
    <source>
        <strain evidence="2 4">CFBP 498</strain>
    </source>
</reference>
<dbReference type="Pfam" id="PF24838">
    <property type="entry name" value="8xMP"/>
    <property type="match status" value="1"/>
</dbReference>
<gene>
    <name evidence="2" type="ORF">CFBP498_26520</name>
    <name evidence="3" type="ORF">R4K57_16255</name>
</gene>
<dbReference type="RefSeq" id="WP_180313751.1">
    <property type="nucleotide sequence ID" value="NZ_JAVTRY010000026.1"/>
</dbReference>
<organism evidence="2 4">
    <name type="scientific">Xanthomonas hortorum pv. vitians</name>
    <dbReference type="NCBI Taxonomy" id="83224"/>
    <lineage>
        <taxon>Bacteria</taxon>
        <taxon>Pseudomonadati</taxon>
        <taxon>Pseudomonadota</taxon>
        <taxon>Gammaproteobacteria</taxon>
        <taxon>Lysobacterales</taxon>
        <taxon>Lysobacteraceae</taxon>
        <taxon>Xanthomonas</taxon>
    </lineage>
</organism>
<evidence type="ECO:0000313" key="3">
    <source>
        <dbReference type="EMBL" id="MDV7249929.1"/>
    </source>
</evidence>
<accession>A0A6V7DRL9</accession>
<keyword evidence="4" id="KW-1185">Reference proteome</keyword>
<feature type="transmembrane region" description="Helical" evidence="1">
    <location>
        <begin position="148"/>
        <end position="166"/>
    </location>
</feature>
<evidence type="ECO:0000256" key="1">
    <source>
        <dbReference type="SAM" id="Phobius"/>
    </source>
</evidence>
<keyword evidence="1" id="KW-0812">Transmembrane</keyword>
<evidence type="ECO:0000313" key="2">
    <source>
        <dbReference type="EMBL" id="CAD0339329.1"/>
    </source>
</evidence>
<keyword evidence="1" id="KW-0472">Membrane</keyword>
<name>A0A6V7DRL9_9XANT</name>
<evidence type="ECO:0000313" key="5">
    <source>
        <dbReference type="Proteomes" id="UP001187425"/>
    </source>
</evidence>
<keyword evidence="1" id="KW-1133">Transmembrane helix</keyword>
<feature type="transmembrane region" description="Helical" evidence="1">
    <location>
        <begin position="78"/>
        <end position="97"/>
    </location>
</feature>
<dbReference type="InterPro" id="IPR056918">
    <property type="entry name" value="8xMP"/>
</dbReference>
<sequence length="186" mass="21778">MSEPQVQKERLFNEIEDGVEYPHNEKWYSHLLDQYKLYVEMADRISQRRATANTYFLSLNSAILAFVGYLSVKETGEYNWMLACGGVALSALWRRLIVSYSNLNTAKFKVIHSIEKRLPISPYEAEWVAMEEGKNPNLYRPITHIEKAVPLVFVALHLIVLVRMFPWEWFSNGAKWIFGLLNFWQS</sequence>
<reference evidence="3 5" key="2">
    <citation type="submission" date="2023-10" db="EMBL/GenBank/DDBJ databases">
        <title>A new tool for lettuce pathogen research.</title>
        <authorList>
            <person name="Horton K.N."/>
            <person name="Cseke L.J."/>
            <person name="Badiwe M."/>
            <person name="Tesfaye D."/>
            <person name="Klein A."/>
            <person name="Su J."/>
            <person name="Potnis N."/>
            <person name="Gassmann W."/>
        </authorList>
    </citation>
    <scope>NUCLEOTIDE SEQUENCE [LARGE SCALE GENOMIC DNA]</scope>
    <source>
        <strain evidence="3 5">JSKH1901</strain>
    </source>
</reference>
<evidence type="ECO:0008006" key="6">
    <source>
        <dbReference type="Google" id="ProtNLM"/>
    </source>
</evidence>
<feature type="transmembrane region" description="Helical" evidence="1">
    <location>
        <begin position="54"/>
        <end position="72"/>
    </location>
</feature>
<dbReference type="AlphaFoldDB" id="A0A6V7DRL9"/>
<dbReference type="EMBL" id="LR828257">
    <property type="protein sequence ID" value="CAD0339329.1"/>
    <property type="molecule type" value="Genomic_DNA"/>
</dbReference>
<dbReference type="Proteomes" id="UP000515406">
    <property type="component" value="Chromosome"/>
</dbReference>
<dbReference type="Proteomes" id="UP001187425">
    <property type="component" value="Unassembled WGS sequence"/>
</dbReference>
<evidence type="ECO:0000313" key="4">
    <source>
        <dbReference type="Proteomes" id="UP000515406"/>
    </source>
</evidence>